<gene>
    <name evidence="6" type="primary">CSON008975</name>
</gene>
<dbReference type="PROSITE" id="PS51715">
    <property type="entry name" value="G_GB1_RHD3"/>
    <property type="match status" value="1"/>
</dbReference>
<dbReference type="Gene3D" id="3.40.50.300">
    <property type="entry name" value="P-loop containing nucleotide triphosphate hydrolases"/>
    <property type="match status" value="1"/>
</dbReference>
<dbReference type="VEuPathDB" id="VectorBase:CSON008975"/>
<dbReference type="GO" id="GO:0003924">
    <property type="term" value="F:GTPase activity"/>
    <property type="evidence" value="ECO:0007669"/>
    <property type="project" value="InterPro"/>
</dbReference>
<protein>
    <submittedName>
        <fullName evidence="6">CSON008975 protein</fullName>
    </submittedName>
</protein>
<feature type="domain" description="GB1/RHD3-type G" evidence="5">
    <location>
        <begin position="1"/>
        <end position="183"/>
    </location>
</feature>
<proteinExistence type="inferred from homology"/>
<dbReference type="AlphaFoldDB" id="A0A336M3B6"/>
<keyword evidence="3" id="KW-0342">GTP-binding</keyword>
<evidence type="ECO:0000256" key="3">
    <source>
        <dbReference type="ARBA" id="ARBA00023134"/>
    </source>
</evidence>
<name>A0A336M3B6_CULSO</name>
<evidence type="ECO:0000313" key="6">
    <source>
        <dbReference type="EMBL" id="SSX23429.1"/>
    </source>
</evidence>
<sequence>MWSELFKHDMPNGEKIAIALMDTQGVFDSKSTVKECSTVFALSTMLSSVLIFNVSQNIQEDDLQHLLFFTEYGKLALAESEEKPFQRLQFLVRDWHFVKEAEYGAKGGQKILNNRLEIQEGQHHELRFLREHLSSCFEDISCFLMPYPGSKIFREFDGRLSLLEPEFRTALKDLVPMLLAPENLVIKQIHGQTVKARDFVRLFSLYNQVFMGDTLPEPKTLLAATAEASNLAAFEAAKEIYIHEIEEFSTNNCHLNASEFKEAHENIKERAIHEFESKHKMGGEALVQSYHQKLKNELERIFTNLKTSNDKFNLNEIKASKMYYKQNIDEICQVNSLDLAMLEEEHARIKNEAMEQFNSKRKIGDCENLEEQLDEIFTTMKISIEANDKIAYEDAKEFYKNKINKICEVKHIDSALLETENLRIKTEAMEQFKTKCKFANCGQLEKDLQEIFDNLKRKNTLNDLEAFNAAKKYYMEKMELIHQGSQYIEPVFSEKEHLRIKSQAIEQFNMNRKMGDYTKLDIELDTAFNIFKMKNETKKPREVPRAEPNRDSNANAIGEFFGGVLSGVLNPLSGITGLFKHRRK</sequence>
<reference evidence="6" key="1">
    <citation type="submission" date="2018-07" db="EMBL/GenBank/DDBJ databases">
        <authorList>
            <person name="Quirk P.G."/>
            <person name="Krulwich T.A."/>
        </authorList>
    </citation>
    <scope>NUCLEOTIDE SEQUENCE</scope>
</reference>
<evidence type="ECO:0000259" key="5">
    <source>
        <dbReference type="PROSITE" id="PS51715"/>
    </source>
</evidence>
<dbReference type="SUPFAM" id="SSF52540">
    <property type="entry name" value="P-loop containing nucleoside triphosphate hydrolases"/>
    <property type="match status" value="1"/>
</dbReference>
<evidence type="ECO:0000256" key="4">
    <source>
        <dbReference type="PROSITE-ProRule" id="PRU01052"/>
    </source>
</evidence>
<keyword evidence="2" id="KW-0378">Hydrolase</keyword>
<dbReference type="SUPFAM" id="SSF48340">
    <property type="entry name" value="Interferon-induced guanylate-binding protein 1 (GBP1), C-terminal domain"/>
    <property type="match status" value="2"/>
</dbReference>
<dbReference type="OMA" id="RSVEANC"/>
<dbReference type="Gene3D" id="1.20.58.420">
    <property type="entry name" value="AHSP"/>
    <property type="match status" value="4"/>
</dbReference>
<dbReference type="InterPro" id="IPR015894">
    <property type="entry name" value="Guanylate-bd_N"/>
</dbReference>
<dbReference type="Pfam" id="PF02263">
    <property type="entry name" value="GBP"/>
    <property type="match status" value="1"/>
</dbReference>
<dbReference type="InterPro" id="IPR030386">
    <property type="entry name" value="G_GB1_RHD3_dom"/>
</dbReference>
<dbReference type="InterPro" id="IPR036543">
    <property type="entry name" value="Guanylate-bd_C_sf"/>
</dbReference>
<keyword evidence="1" id="KW-0547">Nucleotide-binding</keyword>
<dbReference type="GO" id="GO:0005525">
    <property type="term" value="F:GTP binding"/>
    <property type="evidence" value="ECO:0007669"/>
    <property type="project" value="UniProtKB-KW"/>
</dbReference>
<evidence type="ECO:0000256" key="2">
    <source>
        <dbReference type="ARBA" id="ARBA00022801"/>
    </source>
</evidence>
<accession>A0A336M3B6</accession>
<dbReference type="InterPro" id="IPR027417">
    <property type="entry name" value="P-loop_NTPase"/>
</dbReference>
<evidence type="ECO:0000256" key="1">
    <source>
        <dbReference type="ARBA" id="ARBA00022741"/>
    </source>
</evidence>
<dbReference type="PANTHER" id="PTHR10751">
    <property type="entry name" value="GUANYLATE BINDING PROTEIN"/>
    <property type="match status" value="1"/>
</dbReference>
<comment type="similarity">
    <text evidence="4">Belongs to the TRAFAC class dynamin-like GTPase superfamily. GB1/RHD3 GTPase family.</text>
</comment>
<organism evidence="6">
    <name type="scientific">Culicoides sonorensis</name>
    <name type="common">Biting midge</name>
    <dbReference type="NCBI Taxonomy" id="179676"/>
    <lineage>
        <taxon>Eukaryota</taxon>
        <taxon>Metazoa</taxon>
        <taxon>Ecdysozoa</taxon>
        <taxon>Arthropoda</taxon>
        <taxon>Hexapoda</taxon>
        <taxon>Insecta</taxon>
        <taxon>Pterygota</taxon>
        <taxon>Neoptera</taxon>
        <taxon>Endopterygota</taxon>
        <taxon>Diptera</taxon>
        <taxon>Nematocera</taxon>
        <taxon>Chironomoidea</taxon>
        <taxon>Ceratopogonidae</taxon>
        <taxon>Ceratopogoninae</taxon>
        <taxon>Culicoides</taxon>
        <taxon>Monoculicoides</taxon>
    </lineage>
</organism>
<dbReference type="EMBL" id="UFQT01000346">
    <property type="protein sequence ID" value="SSX23429.1"/>
    <property type="molecule type" value="Genomic_DNA"/>
</dbReference>